<accession>A0A0P0W807</accession>
<dbReference type="Proteomes" id="UP000000763">
    <property type="component" value="Chromosome 4"/>
</dbReference>
<keyword evidence="5 14" id="KW-0732">Signal</keyword>
<dbReference type="InterPro" id="IPR032675">
    <property type="entry name" value="LRR_dom_sf"/>
</dbReference>
<dbReference type="SUPFAM" id="SSF52058">
    <property type="entry name" value="L domain-like"/>
    <property type="match status" value="1"/>
</dbReference>
<evidence type="ECO:0000256" key="8">
    <source>
        <dbReference type="ARBA" id="ARBA00022840"/>
    </source>
</evidence>
<evidence type="ECO:0000256" key="4">
    <source>
        <dbReference type="ARBA" id="ARBA00022692"/>
    </source>
</evidence>
<keyword evidence="6" id="KW-0677">Repeat</keyword>
<reference evidence="17" key="2">
    <citation type="journal article" date="2008" name="Nucleic Acids Res.">
        <title>The rice annotation project database (RAP-DB): 2008 update.</title>
        <authorList>
            <consortium name="The rice annotation project (RAP)"/>
        </authorList>
    </citation>
    <scope>GENOME REANNOTATION</scope>
    <source>
        <strain evidence="17">cv. Nipponbare</strain>
    </source>
</reference>
<comment type="subcellular location">
    <subcellularLocation>
        <location evidence="1">Cell envelope</location>
    </subcellularLocation>
    <subcellularLocation>
        <location evidence="2">Membrane</location>
        <topology evidence="2">Single-pass type I membrane protein</topology>
    </subcellularLocation>
</comment>
<keyword evidence="9" id="KW-1133">Transmembrane helix</keyword>
<dbReference type="PANTHER" id="PTHR48059:SF30">
    <property type="entry name" value="OS06G0587000 PROTEIN"/>
    <property type="match status" value="1"/>
</dbReference>
<evidence type="ECO:0000256" key="9">
    <source>
        <dbReference type="ARBA" id="ARBA00022989"/>
    </source>
</evidence>
<dbReference type="Pfam" id="PF00560">
    <property type="entry name" value="LRR_1"/>
    <property type="match status" value="1"/>
</dbReference>
<evidence type="ECO:0000256" key="11">
    <source>
        <dbReference type="ARBA" id="ARBA00023170"/>
    </source>
</evidence>
<gene>
    <name evidence="16" type="ordered locus">Os04g0227000</name>
</gene>
<dbReference type="OrthoDB" id="695257at2759"/>
<dbReference type="GO" id="GO:0005524">
    <property type="term" value="F:ATP binding"/>
    <property type="evidence" value="ECO:0007669"/>
    <property type="project" value="UniProtKB-KW"/>
</dbReference>
<dbReference type="KEGG" id="dosa:Os04g0227000"/>
<evidence type="ECO:0000256" key="7">
    <source>
        <dbReference type="ARBA" id="ARBA00022741"/>
    </source>
</evidence>
<feature type="signal peptide" evidence="14">
    <location>
        <begin position="1"/>
        <end position="25"/>
    </location>
</feature>
<feature type="domain" description="Leucine-rich repeat-containing N-terminal plant-type" evidence="15">
    <location>
        <begin position="31"/>
        <end position="71"/>
    </location>
</feature>
<dbReference type="Gene3D" id="3.80.10.10">
    <property type="entry name" value="Ribonuclease Inhibitor"/>
    <property type="match status" value="1"/>
</dbReference>
<dbReference type="OMA" id="YLFTTCH"/>
<dbReference type="EMBL" id="AP008210">
    <property type="protein sequence ID" value="BAH92533.1"/>
    <property type="molecule type" value="Genomic_DNA"/>
</dbReference>
<evidence type="ECO:0000256" key="13">
    <source>
        <dbReference type="ARBA" id="ARBA00038043"/>
    </source>
</evidence>
<evidence type="ECO:0000313" key="16">
    <source>
        <dbReference type="EMBL" id="BAH92533.1"/>
    </source>
</evidence>
<dbReference type="Pfam" id="PF08263">
    <property type="entry name" value="LRRNT_2"/>
    <property type="match status" value="1"/>
</dbReference>
<reference evidence="16 17" key="1">
    <citation type="journal article" date="2005" name="Nature">
        <title>The map-based sequence of the rice genome.</title>
        <authorList>
            <consortium name="International rice genome sequencing project (IRGSP)"/>
            <person name="Matsumoto T."/>
            <person name="Wu J."/>
            <person name="Kanamori H."/>
            <person name="Katayose Y."/>
            <person name="Fujisawa M."/>
            <person name="Namiki N."/>
            <person name="Mizuno H."/>
            <person name="Yamamoto K."/>
            <person name="Antonio B.A."/>
            <person name="Baba T."/>
            <person name="Sakata K."/>
            <person name="Nagamura Y."/>
            <person name="Aoki H."/>
            <person name="Arikawa K."/>
            <person name="Arita K."/>
            <person name="Bito T."/>
            <person name="Chiden Y."/>
            <person name="Fujitsuka N."/>
            <person name="Fukunaka R."/>
            <person name="Hamada M."/>
            <person name="Harada C."/>
            <person name="Hayashi A."/>
            <person name="Hijishita S."/>
            <person name="Honda M."/>
            <person name="Hosokawa S."/>
            <person name="Ichikawa Y."/>
            <person name="Idonuma A."/>
            <person name="Iijima M."/>
            <person name="Ikeda M."/>
            <person name="Ikeno M."/>
            <person name="Ito K."/>
            <person name="Ito S."/>
            <person name="Ito T."/>
            <person name="Ito Y."/>
            <person name="Ito Y."/>
            <person name="Iwabuchi A."/>
            <person name="Kamiya K."/>
            <person name="Karasawa W."/>
            <person name="Kurita K."/>
            <person name="Katagiri S."/>
            <person name="Kikuta A."/>
            <person name="Kobayashi H."/>
            <person name="Kobayashi N."/>
            <person name="Machita K."/>
            <person name="Maehara T."/>
            <person name="Masukawa M."/>
            <person name="Mizubayashi T."/>
            <person name="Mukai Y."/>
            <person name="Nagasaki H."/>
            <person name="Nagata Y."/>
            <person name="Naito S."/>
            <person name="Nakashima M."/>
            <person name="Nakama Y."/>
            <person name="Nakamichi Y."/>
            <person name="Nakamura M."/>
            <person name="Meguro A."/>
            <person name="Negishi M."/>
            <person name="Ohta I."/>
            <person name="Ohta T."/>
            <person name="Okamoto M."/>
            <person name="Ono N."/>
            <person name="Saji S."/>
            <person name="Sakaguchi M."/>
            <person name="Sakai K."/>
            <person name="Shibata M."/>
            <person name="Shimokawa T."/>
            <person name="Song J."/>
            <person name="Takazaki Y."/>
            <person name="Terasawa K."/>
            <person name="Tsugane M."/>
            <person name="Tsuji K."/>
            <person name="Ueda S."/>
            <person name="Waki K."/>
            <person name="Yamagata H."/>
            <person name="Yamamoto M."/>
            <person name="Yamamoto S."/>
            <person name="Yamane H."/>
            <person name="Yoshiki S."/>
            <person name="Yoshihara R."/>
            <person name="Yukawa K."/>
            <person name="Zhong H."/>
            <person name="Yano M."/>
            <person name="Yuan Q."/>
            <person name="Ouyang S."/>
            <person name="Liu J."/>
            <person name="Jones K.M."/>
            <person name="Gansberger K."/>
            <person name="Moffat K."/>
            <person name="Hill J."/>
            <person name="Bera J."/>
            <person name="Fadrosh D."/>
            <person name="Jin S."/>
            <person name="Johri S."/>
            <person name="Kim M."/>
            <person name="Overton L."/>
            <person name="Reardon M."/>
            <person name="Tsitrin T."/>
            <person name="Vuong H."/>
            <person name="Weaver B."/>
            <person name="Ciecko A."/>
            <person name="Tallon L."/>
            <person name="Jackson J."/>
            <person name="Pai G."/>
            <person name="Aken S.V."/>
            <person name="Utterback T."/>
            <person name="Reidmuller S."/>
            <person name="Feldblyum T."/>
            <person name="Hsiao J."/>
            <person name="Zismann V."/>
            <person name="Iobst S."/>
            <person name="de Vazeille A.R."/>
            <person name="Buell C.R."/>
            <person name="Ying K."/>
            <person name="Li Y."/>
            <person name="Lu T."/>
            <person name="Huang Y."/>
            <person name="Zhao Q."/>
            <person name="Feng Q."/>
            <person name="Zhang L."/>
            <person name="Zhu J."/>
            <person name="Weng Q."/>
            <person name="Mu J."/>
            <person name="Lu Y."/>
            <person name="Fan D."/>
            <person name="Liu Y."/>
            <person name="Guan J."/>
            <person name="Zhang Y."/>
            <person name="Yu S."/>
            <person name="Liu X."/>
            <person name="Zhang Y."/>
            <person name="Hong G."/>
            <person name="Han B."/>
            <person name="Choisne N."/>
            <person name="Demange N."/>
            <person name="Orjeda G."/>
            <person name="Samain S."/>
            <person name="Cattolico L."/>
            <person name="Pelletier E."/>
            <person name="Couloux A."/>
            <person name="Segurens B."/>
            <person name="Wincker P."/>
            <person name="D'Hont A."/>
            <person name="Scarpelli C."/>
            <person name="Weissenbach J."/>
            <person name="Salanoubat M."/>
            <person name="Quetier F."/>
            <person name="Yu Y."/>
            <person name="Kim H.R."/>
            <person name="Rambo T."/>
            <person name="Currie J."/>
            <person name="Collura K."/>
            <person name="Luo M."/>
            <person name="Yang T."/>
            <person name="Ammiraju J.S.S."/>
            <person name="Engler F."/>
            <person name="Soderlund C."/>
            <person name="Wing R.A."/>
            <person name="Palmer L.E."/>
            <person name="de la Bastide M."/>
            <person name="Spiegel L."/>
            <person name="Nascimento L."/>
            <person name="Zutavern T."/>
            <person name="O'Shaughnessy A."/>
            <person name="Dike S."/>
            <person name="Dedhia N."/>
            <person name="Preston R."/>
            <person name="Balija V."/>
            <person name="McCombie W.R."/>
            <person name="Chow T."/>
            <person name="Chen H."/>
            <person name="Chung M."/>
            <person name="Chen C."/>
            <person name="Shaw J."/>
            <person name="Wu H."/>
            <person name="Hsiao K."/>
            <person name="Chao Y."/>
            <person name="Chu M."/>
            <person name="Cheng C."/>
            <person name="Hour A."/>
            <person name="Lee P."/>
            <person name="Lin S."/>
            <person name="Lin Y."/>
            <person name="Liou J."/>
            <person name="Liu S."/>
            <person name="Hsing Y."/>
            <person name="Raghuvanshi S."/>
            <person name="Mohanty A."/>
            <person name="Bharti A.K."/>
            <person name="Gaur A."/>
            <person name="Gupta V."/>
            <person name="Kumar D."/>
            <person name="Ravi V."/>
            <person name="Vij S."/>
            <person name="Kapur A."/>
            <person name="Khurana P."/>
            <person name="Khurana P."/>
            <person name="Khurana J.P."/>
            <person name="Tyagi A.K."/>
            <person name="Gaikwad K."/>
            <person name="Singh A."/>
            <person name="Dalal V."/>
            <person name="Srivastava S."/>
            <person name="Dixit A."/>
            <person name="Pal A.K."/>
            <person name="Ghazi I.A."/>
            <person name="Yadav M."/>
            <person name="Pandit A."/>
            <person name="Bhargava A."/>
            <person name="Sureshbabu K."/>
            <person name="Batra K."/>
            <person name="Sharma T.R."/>
            <person name="Mohapatra T."/>
            <person name="Singh N.K."/>
            <person name="Messing J."/>
            <person name="Nelson A.B."/>
            <person name="Fuks G."/>
            <person name="Kavchok S."/>
            <person name="Keizer G."/>
            <person name="Linton E."/>
            <person name="Llaca V."/>
            <person name="Song R."/>
            <person name="Tanyolac B."/>
            <person name="Young S."/>
            <person name="Ho-Il K."/>
            <person name="Hahn J.H."/>
            <person name="Sangsakoo G."/>
            <person name="Vanavichit A."/>
            <person name="de Mattos Luiz.A.T."/>
            <person name="Zimmer P.D."/>
            <person name="Malone G."/>
            <person name="Dellagostin O."/>
            <person name="de Oliveira A.C."/>
            <person name="Bevan M."/>
            <person name="Bancroft I."/>
            <person name="Minx P."/>
            <person name="Cordum H."/>
            <person name="Wilson R."/>
            <person name="Cheng Z."/>
            <person name="Jin W."/>
            <person name="Jiang J."/>
            <person name="Leong S.A."/>
            <person name="Iwama H."/>
            <person name="Gojobori T."/>
            <person name="Itoh T."/>
            <person name="Niimura Y."/>
            <person name="Fujii Y."/>
            <person name="Habara T."/>
            <person name="Sakai H."/>
            <person name="Sato Y."/>
            <person name="Wilson G."/>
            <person name="Kumar K."/>
            <person name="McCouch S."/>
            <person name="Juretic N."/>
            <person name="Hoen D."/>
            <person name="Wright S."/>
            <person name="Bruskiewich R."/>
            <person name="Bureau T."/>
            <person name="Miyao A."/>
            <person name="Hirochika H."/>
            <person name="Nishikawa T."/>
            <person name="Kadowaki K."/>
            <person name="Sugiura M."/>
            <person name="Burr B."/>
            <person name="Sasaki T."/>
        </authorList>
    </citation>
    <scope>NUCLEOTIDE SEQUENCE [LARGE SCALE GENOMIC DNA]</scope>
    <source>
        <strain evidence="17">cv. Nipponbare</strain>
    </source>
</reference>
<dbReference type="PANTHER" id="PTHR48059">
    <property type="entry name" value="POLYGALACTURONASE INHIBITOR 1"/>
    <property type="match status" value="1"/>
</dbReference>
<feature type="chain" id="PRO_5024381847" evidence="14">
    <location>
        <begin position="26"/>
        <end position="244"/>
    </location>
</feature>
<evidence type="ECO:0000256" key="1">
    <source>
        <dbReference type="ARBA" id="ARBA00004196"/>
    </source>
</evidence>
<evidence type="ECO:0000313" key="17">
    <source>
        <dbReference type="Proteomes" id="UP000000763"/>
    </source>
</evidence>
<evidence type="ECO:0000256" key="12">
    <source>
        <dbReference type="ARBA" id="ARBA00023180"/>
    </source>
</evidence>
<evidence type="ECO:0000259" key="15">
    <source>
        <dbReference type="Pfam" id="PF08263"/>
    </source>
</evidence>
<dbReference type="Gramene" id="Os04t0227000-01">
    <property type="protein sequence ID" value="Os04t0227000-01"/>
    <property type="gene ID" value="Os04g0227000"/>
</dbReference>
<keyword evidence="11" id="KW-0675">Receptor</keyword>
<dbReference type="SMR" id="A0A0P0W807"/>
<evidence type="ECO:0000256" key="14">
    <source>
        <dbReference type="SAM" id="SignalP"/>
    </source>
</evidence>
<proteinExistence type="inferred from homology"/>
<keyword evidence="3" id="KW-0433">Leucine-rich repeat</keyword>
<dbReference type="Pfam" id="PF13855">
    <property type="entry name" value="LRR_8"/>
    <property type="match status" value="1"/>
</dbReference>
<protein>
    <submittedName>
        <fullName evidence="16">Os04g0227000 protein</fullName>
    </submittedName>
</protein>
<keyword evidence="4" id="KW-0812">Transmembrane</keyword>
<keyword evidence="12" id="KW-0325">Glycoprotein</keyword>
<evidence type="ECO:0000256" key="3">
    <source>
        <dbReference type="ARBA" id="ARBA00022614"/>
    </source>
</evidence>
<keyword evidence="8" id="KW-0067">ATP-binding</keyword>
<evidence type="ECO:0000256" key="10">
    <source>
        <dbReference type="ARBA" id="ARBA00023136"/>
    </source>
</evidence>
<evidence type="ECO:0000256" key="6">
    <source>
        <dbReference type="ARBA" id="ARBA00022737"/>
    </source>
</evidence>
<keyword evidence="7" id="KW-0547">Nucleotide-binding</keyword>
<comment type="similarity">
    <text evidence="13">Belongs to the polygalacturonase-inhibiting protein family.</text>
</comment>
<organism evidence="16 17">
    <name type="scientific">Oryza sativa subsp. japonica</name>
    <name type="common">Rice</name>
    <dbReference type="NCBI Taxonomy" id="39947"/>
    <lineage>
        <taxon>Eukaryota</taxon>
        <taxon>Viridiplantae</taxon>
        <taxon>Streptophyta</taxon>
        <taxon>Embryophyta</taxon>
        <taxon>Tracheophyta</taxon>
        <taxon>Spermatophyta</taxon>
        <taxon>Magnoliopsida</taxon>
        <taxon>Liliopsida</taxon>
        <taxon>Poales</taxon>
        <taxon>Poaceae</taxon>
        <taxon>BOP clade</taxon>
        <taxon>Oryzoideae</taxon>
        <taxon>Oryzeae</taxon>
        <taxon>Oryzinae</taxon>
        <taxon>Oryza</taxon>
        <taxon>Oryza sativa</taxon>
    </lineage>
</organism>
<evidence type="ECO:0000256" key="5">
    <source>
        <dbReference type="ARBA" id="ARBA00022729"/>
    </source>
</evidence>
<dbReference type="InterPro" id="IPR013210">
    <property type="entry name" value="LRR_N_plant-typ"/>
</dbReference>
<sequence>MIRMLSMLCSLLIFTFFSTAILAAAQSNKSESDRKALLCFKSGILLDLDGVLSSWMDDSLNFCSWRGVTCSSSYPSRVVHLELSSSHLTGRISGCIGNLTSLSQINLTDNHLSGAIPDELGKLPVLRTLLLAANNLEGDIPDSLGTSLSLSYVNLANNTLTGVIPDSLASSPSLNMLILSRNNLSGQIPAKLFSNSSKLTIAWLVLSHYLFTTCHHSHTLAWVTIALLGRYHLTLVTLYQSSRF</sequence>
<dbReference type="InterPro" id="IPR051848">
    <property type="entry name" value="PGIP"/>
</dbReference>
<name>A0A0P0W807_ORYSJ</name>
<dbReference type="FunFam" id="3.80.10.10:FF:000101">
    <property type="entry name" value="LRR receptor-like serine/threonine-protein kinase ERECTA"/>
    <property type="match status" value="1"/>
</dbReference>
<dbReference type="GO" id="GO:0016020">
    <property type="term" value="C:membrane"/>
    <property type="evidence" value="ECO:0007669"/>
    <property type="project" value="UniProtKB-SubCell"/>
</dbReference>
<dbReference type="AlphaFoldDB" id="A0A0P0W807"/>
<dbReference type="InterPro" id="IPR001611">
    <property type="entry name" value="Leu-rich_rpt"/>
</dbReference>
<evidence type="ECO:0000256" key="2">
    <source>
        <dbReference type="ARBA" id="ARBA00004479"/>
    </source>
</evidence>
<keyword evidence="10" id="KW-0472">Membrane</keyword>